<dbReference type="Gene3D" id="6.10.140.190">
    <property type="match status" value="1"/>
</dbReference>
<dbReference type="InterPro" id="IPR018309">
    <property type="entry name" value="Tscrpt_reg_PadR_C"/>
</dbReference>
<dbReference type="Gene3D" id="1.10.10.10">
    <property type="entry name" value="Winged helix-like DNA-binding domain superfamily/Winged helix DNA-binding domain"/>
    <property type="match status" value="1"/>
</dbReference>
<proteinExistence type="predicted"/>
<feature type="domain" description="Transcription regulator PadR C-terminal" evidence="2">
    <location>
        <begin position="96"/>
        <end position="182"/>
    </location>
</feature>
<dbReference type="InterPro" id="IPR036388">
    <property type="entry name" value="WH-like_DNA-bd_sf"/>
</dbReference>
<gene>
    <name evidence="3" type="ORF">ABFV83_08715</name>
</gene>
<dbReference type="EMBL" id="CP157940">
    <property type="protein sequence ID" value="XBS55852.1"/>
    <property type="molecule type" value="Genomic_DNA"/>
</dbReference>
<feature type="domain" description="Transcription regulator PadR N-terminal" evidence="1">
    <location>
        <begin position="7"/>
        <end position="80"/>
    </location>
</feature>
<dbReference type="PANTHER" id="PTHR43252:SF6">
    <property type="entry name" value="NEGATIVE TRANSCRIPTION REGULATOR PADR"/>
    <property type="match status" value="1"/>
</dbReference>
<dbReference type="AlphaFoldDB" id="A0AAU7PU09"/>
<dbReference type="PANTHER" id="PTHR43252">
    <property type="entry name" value="TRANSCRIPTIONAL REGULATOR YQJI"/>
    <property type="match status" value="1"/>
</dbReference>
<evidence type="ECO:0000313" key="3">
    <source>
        <dbReference type="EMBL" id="XBS55852.1"/>
    </source>
</evidence>
<dbReference type="Pfam" id="PF03551">
    <property type="entry name" value="PadR"/>
    <property type="match status" value="1"/>
</dbReference>
<protein>
    <submittedName>
        <fullName evidence="3">PadR family transcriptional regulator</fullName>
    </submittedName>
</protein>
<dbReference type="RefSeq" id="WP_349948498.1">
    <property type="nucleotide sequence ID" value="NZ_CP157940.1"/>
</dbReference>
<evidence type="ECO:0000259" key="1">
    <source>
        <dbReference type="Pfam" id="PF03551"/>
    </source>
</evidence>
<reference evidence="3" key="1">
    <citation type="submission" date="2024-06" db="EMBL/GenBank/DDBJ databases">
        <title>Lacrimispora cavernae sp. nov., a novel anaerobe isolated from bat guano pile inside a cave.</title>
        <authorList>
            <person name="Miller S.L."/>
            <person name="Lu N."/>
            <person name="King J."/>
            <person name="Sankaranarayanan K."/>
            <person name="Lawson P.A."/>
        </authorList>
    </citation>
    <scope>NUCLEOTIDE SEQUENCE</scope>
    <source>
        <strain evidence="3">BS-2</strain>
    </source>
</reference>
<organism evidence="3">
    <name type="scientific">Lacrimispora sp. BS-2</name>
    <dbReference type="NCBI Taxonomy" id="3151850"/>
    <lineage>
        <taxon>Bacteria</taxon>
        <taxon>Bacillati</taxon>
        <taxon>Bacillota</taxon>
        <taxon>Clostridia</taxon>
        <taxon>Lachnospirales</taxon>
        <taxon>Lachnospiraceae</taxon>
        <taxon>Lacrimispora</taxon>
    </lineage>
</organism>
<accession>A0AAU7PU09</accession>
<dbReference type="Pfam" id="PF10400">
    <property type="entry name" value="Vir_act_alpha_C"/>
    <property type="match status" value="1"/>
</dbReference>
<dbReference type="SUPFAM" id="SSF46785">
    <property type="entry name" value="Winged helix' DNA-binding domain"/>
    <property type="match status" value="1"/>
</dbReference>
<sequence>MSLKHGLLGLLNYGSMTGYELDKAFKDSLSFFWQAKNSQIYRELDAMERCGWLTSERVIQNQKPNKRVYSITDSGKEELGNWLSSPESDIADAMRIRSAFLMRVFFAGETDIDQSLEMLRTYRKQCMESSKEMSAAHDIISEYGAIVGDERKSKYWEIVALYGDVFFDAGLNWADKAIAMLEEMKR</sequence>
<dbReference type="InterPro" id="IPR036390">
    <property type="entry name" value="WH_DNA-bd_sf"/>
</dbReference>
<evidence type="ECO:0000259" key="2">
    <source>
        <dbReference type="Pfam" id="PF10400"/>
    </source>
</evidence>
<dbReference type="InterPro" id="IPR005149">
    <property type="entry name" value="Tscrpt_reg_PadR_N"/>
</dbReference>
<name>A0AAU7PU09_9FIRM</name>